<proteinExistence type="predicted"/>
<dbReference type="EMBL" id="CAFZ01001048">
    <property type="protein sequence ID" value="CCA76839.1"/>
    <property type="molecule type" value="Genomic_DNA"/>
</dbReference>
<dbReference type="HOGENOM" id="CLU_2923508_0_0_1"/>
<evidence type="ECO:0000313" key="3">
    <source>
        <dbReference type="Proteomes" id="UP000007148"/>
    </source>
</evidence>
<sequence length="61" mass="6661">MVSLYPVNVIAQSNEGRSDLNEEEEDADSNKSDREEQGNAIANITGPIKLLYIASSPEPQI</sequence>
<gene>
    <name evidence="2" type="ORF">PIIN_10824</name>
</gene>
<accession>G4TZU6</accession>
<feature type="compositionally biased region" description="Basic and acidic residues" evidence="1">
    <location>
        <begin position="28"/>
        <end position="37"/>
    </location>
</feature>
<comment type="caution">
    <text evidence="2">The sequence shown here is derived from an EMBL/GenBank/DDBJ whole genome shotgun (WGS) entry which is preliminary data.</text>
</comment>
<keyword evidence="3" id="KW-1185">Reference proteome</keyword>
<reference evidence="2 3" key="1">
    <citation type="journal article" date="2011" name="PLoS Pathog.">
        <title>Endophytic Life Strategies Decoded by Genome and Transcriptome Analyses of the Mutualistic Root Symbiont Piriformospora indica.</title>
        <authorList>
            <person name="Zuccaro A."/>
            <person name="Lahrmann U."/>
            <person name="Guldener U."/>
            <person name="Langen G."/>
            <person name="Pfiffi S."/>
            <person name="Biedenkopf D."/>
            <person name="Wong P."/>
            <person name="Samans B."/>
            <person name="Grimm C."/>
            <person name="Basiewicz M."/>
            <person name="Murat C."/>
            <person name="Martin F."/>
            <person name="Kogel K.H."/>
        </authorList>
    </citation>
    <scope>NUCLEOTIDE SEQUENCE [LARGE SCALE GENOMIC DNA]</scope>
    <source>
        <strain evidence="2 3">DSM 11827</strain>
    </source>
</reference>
<organism evidence="2 3">
    <name type="scientific">Serendipita indica (strain DSM 11827)</name>
    <name type="common">Root endophyte fungus</name>
    <name type="synonym">Piriformospora indica</name>
    <dbReference type="NCBI Taxonomy" id="1109443"/>
    <lineage>
        <taxon>Eukaryota</taxon>
        <taxon>Fungi</taxon>
        <taxon>Dikarya</taxon>
        <taxon>Basidiomycota</taxon>
        <taxon>Agaricomycotina</taxon>
        <taxon>Agaricomycetes</taxon>
        <taxon>Sebacinales</taxon>
        <taxon>Serendipitaceae</taxon>
        <taxon>Serendipita</taxon>
    </lineage>
</organism>
<protein>
    <submittedName>
        <fullName evidence="2">Uncharacterized protein</fullName>
    </submittedName>
</protein>
<evidence type="ECO:0000256" key="1">
    <source>
        <dbReference type="SAM" id="MobiDB-lite"/>
    </source>
</evidence>
<dbReference type="AlphaFoldDB" id="G4TZU6"/>
<dbReference type="Proteomes" id="UP000007148">
    <property type="component" value="Unassembled WGS sequence"/>
</dbReference>
<evidence type="ECO:0000313" key="2">
    <source>
        <dbReference type="EMBL" id="CCA76839.1"/>
    </source>
</evidence>
<feature type="region of interest" description="Disordered" evidence="1">
    <location>
        <begin position="1"/>
        <end position="41"/>
    </location>
</feature>
<dbReference type="InParanoid" id="G4TZU6"/>
<name>G4TZU6_SERID</name>